<accession>A0AAV3RH36</accession>
<evidence type="ECO:0000313" key="2">
    <source>
        <dbReference type="EMBL" id="GAA0175313.1"/>
    </source>
</evidence>
<feature type="transmembrane region" description="Helical" evidence="1">
    <location>
        <begin position="508"/>
        <end position="531"/>
    </location>
</feature>
<proteinExistence type="predicted"/>
<dbReference type="PANTHER" id="PTHR31170">
    <property type="entry name" value="BNAC04G53230D PROTEIN"/>
    <property type="match status" value="1"/>
</dbReference>
<dbReference type="PANTHER" id="PTHR31170:SF25">
    <property type="entry name" value="BNAA09G04570D PROTEIN"/>
    <property type="match status" value="1"/>
</dbReference>
<evidence type="ECO:0000313" key="3">
    <source>
        <dbReference type="Proteomes" id="UP001454036"/>
    </source>
</evidence>
<gene>
    <name evidence="2" type="ORF">LIER_28505</name>
</gene>
<keyword evidence="1" id="KW-1133">Transmembrane helix</keyword>
<sequence length="552" mass="64244">MASNSNMPATISRFDETQWVIQIRKTIDEELDEDTQIPVCIFNVPKTLLLSDPESYTPQQVPIGPYHYWRQEMYEMERYKLAAAKRMQKALETCKFEDVVQDLTKYEPRIRSCYHKYLTYNGETIAWMMAVDACFLLEFLQIYYERQGKLLHRISSRMSHLVDIAGRKSAHNAILRDLVMLENQIPLFILRRMLEIKFASLEMADSVIFSMLMGFAKAIAPFNKMEELSEKEAMESTHILDFLYHLMMPRIQRRPSEISELNSPHVDEEVNFRSPRPIKRLLDELWKIISKLNKGPVELMKKVLFSKALVFLTKLPWKIISNLPGIRILKGPMDSLFSVGKEKSAESENLSNSDRPPLIEEITIPSVTELSKACVKFEPTNGGIFSIRFDENSSTLYLPSINLDQNTGVVLRNIVAYEACNASGPVLFTRYTELMNGIIDTEDDARILREQGIIFNRLKTDEDVANLWNGMNRCVRLTKAPYLDKVIEDVNKYYNNMWYVKFRRFMKAYVFGSWQFLTLLACIMLLLLMVLQSFCSVYNCERFFDFDNDSVK</sequence>
<reference evidence="2 3" key="1">
    <citation type="submission" date="2024-01" db="EMBL/GenBank/DDBJ databases">
        <title>The complete chloroplast genome sequence of Lithospermum erythrorhizon: insights into the phylogenetic relationship among Boraginaceae species and the maternal lineages of purple gromwells.</title>
        <authorList>
            <person name="Okada T."/>
            <person name="Watanabe K."/>
        </authorList>
    </citation>
    <scope>NUCLEOTIDE SEQUENCE [LARGE SCALE GENOMIC DNA]</scope>
</reference>
<organism evidence="2 3">
    <name type="scientific">Lithospermum erythrorhizon</name>
    <name type="common">Purple gromwell</name>
    <name type="synonym">Lithospermum officinale var. erythrorhizon</name>
    <dbReference type="NCBI Taxonomy" id="34254"/>
    <lineage>
        <taxon>Eukaryota</taxon>
        <taxon>Viridiplantae</taxon>
        <taxon>Streptophyta</taxon>
        <taxon>Embryophyta</taxon>
        <taxon>Tracheophyta</taxon>
        <taxon>Spermatophyta</taxon>
        <taxon>Magnoliopsida</taxon>
        <taxon>eudicotyledons</taxon>
        <taxon>Gunneridae</taxon>
        <taxon>Pentapetalae</taxon>
        <taxon>asterids</taxon>
        <taxon>lamiids</taxon>
        <taxon>Boraginales</taxon>
        <taxon>Boraginaceae</taxon>
        <taxon>Boraginoideae</taxon>
        <taxon>Lithospermeae</taxon>
        <taxon>Lithospermum</taxon>
    </lineage>
</organism>
<dbReference type="Proteomes" id="UP001454036">
    <property type="component" value="Unassembled WGS sequence"/>
</dbReference>
<dbReference type="AlphaFoldDB" id="A0AAV3RH36"/>
<keyword evidence="1" id="KW-0812">Transmembrane</keyword>
<name>A0AAV3RH36_LITER</name>
<dbReference type="Pfam" id="PF03140">
    <property type="entry name" value="DUF247"/>
    <property type="match status" value="1"/>
</dbReference>
<protein>
    <submittedName>
        <fullName evidence="2">Uncharacterized protein</fullName>
    </submittedName>
</protein>
<dbReference type="InterPro" id="IPR004158">
    <property type="entry name" value="DUF247_pln"/>
</dbReference>
<keyword evidence="3" id="KW-1185">Reference proteome</keyword>
<evidence type="ECO:0000256" key="1">
    <source>
        <dbReference type="SAM" id="Phobius"/>
    </source>
</evidence>
<keyword evidence="1" id="KW-0472">Membrane</keyword>
<dbReference type="EMBL" id="BAABME010009522">
    <property type="protein sequence ID" value="GAA0175313.1"/>
    <property type="molecule type" value="Genomic_DNA"/>
</dbReference>
<comment type="caution">
    <text evidence="2">The sequence shown here is derived from an EMBL/GenBank/DDBJ whole genome shotgun (WGS) entry which is preliminary data.</text>
</comment>